<gene>
    <name evidence="1" type="ORF">I8J29_09905</name>
</gene>
<dbReference type="RefSeq" id="WP_208847446.1">
    <property type="nucleotide sequence ID" value="NZ_JAGGDJ010000004.1"/>
</dbReference>
<evidence type="ECO:0000313" key="1">
    <source>
        <dbReference type="EMBL" id="MBO7744510.1"/>
    </source>
</evidence>
<sequence length="175" mass="19082">MTLTPVDAFEGDAAKLKLFLGPMTGAFTLGYTGSKPKADLDIDIWKNGRKADSAGSIEDVFYNPNPEKRKEAELIISVTTDTAPGDGRNMFGTIKICTIHDSGSSLATFTIPWEEKLTARGLMQGAGTSSFTDDQPVYVFGMQATSTNIIRTADLSPESLRNTEWALVFTLRFEE</sequence>
<comment type="caution">
    <text evidence="1">The sequence shown here is derived from an EMBL/GenBank/DDBJ whole genome shotgun (WGS) entry which is preliminary data.</text>
</comment>
<reference evidence="1 2" key="1">
    <citation type="submission" date="2021-03" db="EMBL/GenBank/DDBJ databases">
        <title>Paenibacillus artemisicola MWE-103 whole genome sequence.</title>
        <authorList>
            <person name="Ham Y.J."/>
        </authorList>
    </citation>
    <scope>NUCLEOTIDE SEQUENCE [LARGE SCALE GENOMIC DNA]</scope>
    <source>
        <strain evidence="1 2">MWE-103</strain>
    </source>
</reference>
<accession>A0ABS3W866</accession>
<proteinExistence type="predicted"/>
<organism evidence="1 2">
    <name type="scientific">Paenibacillus artemisiicola</name>
    <dbReference type="NCBI Taxonomy" id="1172618"/>
    <lineage>
        <taxon>Bacteria</taxon>
        <taxon>Bacillati</taxon>
        <taxon>Bacillota</taxon>
        <taxon>Bacilli</taxon>
        <taxon>Bacillales</taxon>
        <taxon>Paenibacillaceae</taxon>
        <taxon>Paenibacillus</taxon>
    </lineage>
</organism>
<evidence type="ECO:0000313" key="2">
    <source>
        <dbReference type="Proteomes" id="UP000670947"/>
    </source>
</evidence>
<dbReference type="Proteomes" id="UP000670947">
    <property type="component" value="Unassembled WGS sequence"/>
</dbReference>
<dbReference type="EMBL" id="JAGGDJ010000004">
    <property type="protein sequence ID" value="MBO7744510.1"/>
    <property type="molecule type" value="Genomic_DNA"/>
</dbReference>
<name>A0ABS3W866_9BACL</name>
<protein>
    <submittedName>
        <fullName evidence="1">Uncharacterized protein</fullName>
    </submittedName>
</protein>
<keyword evidence="2" id="KW-1185">Reference proteome</keyword>